<comment type="similarity">
    <text evidence="1">Belongs to the TRAFAC class dynamin-like GTPase superfamily. IRG family.</text>
</comment>
<dbReference type="InterPro" id="IPR030385">
    <property type="entry name" value="G_IRG_dom"/>
</dbReference>
<feature type="domain" description="IRG-type G" evidence="5">
    <location>
        <begin position="83"/>
        <end position="265"/>
    </location>
</feature>
<dbReference type="PANTHER" id="PTHR32341:SF13">
    <property type="entry name" value="GTP-BINDING PROTEIN"/>
    <property type="match status" value="1"/>
</dbReference>
<sequence>MHLPQPDVPLLTTMDKFMCDFLVGKNFQQLAINFIPHYTTLVNKAGGIIASENLDRIQAALKEAKLKDVADIIEESLVAAENAPLDVAVIGESGTGKSSFINALRGLSYEEEGSASVGVVETTMKKTPYQHPKYPKVTFWDLPGTGTPNFHPHEYLEMVEFATYDFFIIISSSRFSLNDALLAQNIKEIGKKFYFVRTKVDNDLYNEEKSKPMSFKRERVLQQIRDNCLANLSNIGVPEPCIFLVSNFDLDDFDFPRLEETLLKELPVHKRHIFALLLPNLSYTSIEMKRAFFKEKIWLDALKSSALSFIPFMACFNGFDFPQQEKCLNLYQSHFGLDEKSVKGIAEKLDMSVEEIKSFTKSLDFWLLVKDDSIAEKAMKCVECYCSVNGGLPSTIFQFFKIYFLHLKFINTVADDAKILLHKTLEILSHRR</sequence>
<protein>
    <recommendedName>
        <fullName evidence="5">IRG-type G domain-containing protein</fullName>
    </recommendedName>
</protein>
<reference evidence="6" key="2">
    <citation type="submission" date="2025-08" db="UniProtKB">
        <authorList>
            <consortium name="Ensembl"/>
        </authorList>
    </citation>
    <scope>IDENTIFICATION</scope>
</reference>
<keyword evidence="2" id="KW-0547">Nucleotide-binding</keyword>
<dbReference type="Pfam" id="PF05049">
    <property type="entry name" value="IIGP"/>
    <property type="match status" value="1"/>
</dbReference>
<keyword evidence="4" id="KW-0342">GTP-binding</keyword>
<evidence type="ECO:0000313" key="6">
    <source>
        <dbReference type="Ensembl" id="ENSCAFP00030016067.1"/>
    </source>
</evidence>
<dbReference type="Proteomes" id="UP000694429">
    <property type="component" value="Chromosome 11"/>
</dbReference>
<organism evidence="6 7">
    <name type="scientific">Canis lupus familiaris</name>
    <name type="common">Dog</name>
    <name type="synonym">Canis familiaris</name>
    <dbReference type="NCBI Taxonomy" id="9615"/>
    <lineage>
        <taxon>Eukaryota</taxon>
        <taxon>Metazoa</taxon>
        <taxon>Chordata</taxon>
        <taxon>Craniata</taxon>
        <taxon>Vertebrata</taxon>
        <taxon>Euteleostomi</taxon>
        <taxon>Mammalia</taxon>
        <taxon>Eutheria</taxon>
        <taxon>Laurasiatheria</taxon>
        <taxon>Carnivora</taxon>
        <taxon>Caniformia</taxon>
        <taxon>Canidae</taxon>
        <taxon>Canis</taxon>
    </lineage>
</organism>
<keyword evidence="3" id="KW-0378">Hydrolase</keyword>
<dbReference type="SUPFAM" id="SSF52540">
    <property type="entry name" value="P-loop containing nucleoside triphosphate hydrolases"/>
    <property type="match status" value="1"/>
</dbReference>
<dbReference type="Gene3D" id="3.40.50.300">
    <property type="entry name" value="P-loop containing nucleotide triphosphate hydrolases"/>
    <property type="match status" value="1"/>
</dbReference>
<dbReference type="InterPro" id="IPR027417">
    <property type="entry name" value="P-loop_NTPase"/>
</dbReference>
<reference evidence="6" key="1">
    <citation type="submission" date="2019-03" db="EMBL/GenBank/DDBJ databases">
        <authorList>
            <person name="Warren W.C."/>
            <person name="Johnson G.S."/>
        </authorList>
    </citation>
    <scope>NUCLEOTIDE SEQUENCE [LARGE SCALE GENOMIC DNA]</scope>
    <source>
        <strain evidence="6">Basenji</strain>
    </source>
</reference>
<dbReference type="FunFam" id="3.40.50.300:FF:000541">
    <property type="entry name" value="Immunity related GTPase M"/>
    <property type="match status" value="1"/>
</dbReference>
<dbReference type="CDD" id="cd04104">
    <property type="entry name" value="p47_IIGP_like"/>
    <property type="match status" value="1"/>
</dbReference>
<dbReference type="GO" id="GO:0016787">
    <property type="term" value="F:hydrolase activity"/>
    <property type="evidence" value="ECO:0007669"/>
    <property type="project" value="UniProtKB-KW"/>
</dbReference>
<dbReference type="InterPro" id="IPR007743">
    <property type="entry name" value="Immunity-related_GTPase-like"/>
</dbReference>
<dbReference type="Ensembl" id="ENSCAFT00030018400.1">
    <property type="protein sequence ID" value="ENSCAFP00030016067.1"/>
    <property type="gene ID" value="ENSCAFG00030009943.1"/>
</dbReference>
<name>A0A8C0N1A9_CANLF</name>
<accession>A0A8C0N1A9</accession>
<dbReference type="PANTHER" id="PTHR32341">
    <property type="entry name" value="INTERFERON-INDUCIBLE GTPASE"/>
    <property type="match status" value="1"/>
</dbReference>
<dbReference type="PROSITE" id="PS51716">
    <property type="entry name" value="G_IRG"/>
    <property type="match status" value="1"/>
</dbReference>
<evidence type="ECO:0000256" key="2">
    <source>
        <dbReference type="ARBA" id="ARBA00022741"/>
    </source>
</evidence>
<evidence type="ECO:0000256" key="3">
    <source>
        <dbReference type="ARBA" id="ARBA00022801"/>
    </source>
</evidence>
<dbReference type="GO" id="GO:0016020">
    <property type="term" value="C:membrane"/>
    <property type="evidence" value="ECO:0007669"/>
    <property type="project" value="InterPro"/>
</dbReference>
<evidence type="ECO:0000259" key="5">
    <source>
        <dbReference type="PROSITE" id="PS51716"/>
    </source>
</evidence>
<evidence type="ECO:0000256" key="1">
    <source>
        <dbReference type="ARBA" id="ARBA00005429"/>
    </source>
</evidence>
<dbReference type="InterPro" id="IPR051515">
    <property type="entry name" value="IRG"/>
</dbReference>
<evidence type="ECO:0000313" key="7">
    <source>
        <dbReference type="Proteomes" id="UP000694429"/>
    </source>
</evidence>
<proteinExistence type="inferred from homology"/>
<dbReference type="AlphaFoldDB" id="A0A8C0N1A9"/>
<dbReference type="GO" id="GO:0005525">
    <property type="term" value="F:GTP binding"/>
    <property type="evidence" value="ECO:0007669"/>
    <property type="project" value="UniProtKB-KW"/>
</dbReference>
<evidence type="ECO:0000256" key="4">
    <source>
        <dbReference type="ARBA" id="ARBA00023134"/>
    </source>
</evidence>